<reference evidence="4" key="1">
    <citation type="submission" date="2024-07" db="EMBL/GenBank/DDBJ databases">
        <title>Complete genome sequences of cellulolytic bacteria, Kitasatospora sp. CMC57 and Streptomyces sp. CMC78, isolated from Japanese agricultural soil.</title>
        <authorList>
            <person name="Hashimoto T."/>
            <person name="Ito M."/>
            <person name="Iwamoto M."/>
            <person name="Fukahori D."/>
            <person name="Shoda T."/>
            <person name="Sakoda M."/>
            <person name="Morohoshi T."/>
            <person name="Mitsuboshi M."/>
            <person name="Nishizawa T."/>
        </authorList>
    </citation>
    <scope>NUCLEOTIDE SEQUENCE</scope>
    <source>
        <strain evidence="4">CMC57</strain>
    </source>
</reference>
<dbReference type="InterPro" id="IPR052544">
    <property type="entry name" value="Bacteriocin_Proc_Enz"/>
</dbReference>
<feature type="domain" description="Nitroreductase" evidence="2">
    <location>
        <begin position="349"/>
        <end position="485"/>
    </location>
</feature>
<gene>
    <name evidence="4" type="ORF">KCMC57_42680</name>
</gene>
<feature type="domain" description="Cyanobactin oxidase ThcOx second" evidence="3">
    <location>
        <begin position="127"/>
        <end position="247"/>
    </location>
</feature>
<evidence type="ECO:0000256" key="1">
    <source>
        <dbReference type="SAM" id="MobiDB-lite"/>
    </source>
</evidence>
<organism evidence="4">
    <name type="scientific">Kitasatospora sp. CMC57</name>
    <dbReference type="NCBI Taxonomy" id="3231513"/>
    <lineage>
        <taxon>Bacteria</taxon>
        <taxon>Bacillati</taxon>
        <taxon>Actinomycetota</taxon>
        <taxon>Actinomycetes</taxon>
        <taxon>Kitasatosporales</taxon>
        <taxon>Streptomycetaceae</taxon>
        <taxon>Kitasatospora</taxon>
    </lineage>
</organism>
<sequence length="495" mass="53276">MIVSPDPEDLAPRRLWSLREDVHVELPVPGGDVLLHSRWKTERVVRPDRTTREALLRMRLGPVSLRNVLDGAEDGAEERLSRTLHGIRHLVVRSIGMTGSQSPVLSFVPMSPRAELDLPDVAPDRPVRLSRFAHLHSEGRGFVMESPLSLFRVAAHRGAGAELLASLGWTATPEELLKTVPLPPAVLLDLLAHLLAAGLVITDEEQQGELRSAFAEPTFAEDSDPVLATWSPVDLLFHTRSTTGRHDHDFGATFAHTLRLVPEPAVRPLPDGPRFPLPRPTVRDTTADAPSPLAAALDAGPREGSAVGELTMTQIGELLHRSLRVRSVSTDPAAPAAYQVSDRPYTSISGSHPLEAYLTVTHCAGLPPGIFHYDPAEHRLTLVNGDQADLAEILTCIRAAAGLTATPSVTITLTARFPRVSWKFSALGYALVLRDTGAALQTLALVAAAMGLTTAVLGNSDLDLAPRTVGLDWRSESPVGQLIIGPSRAPADGHR</sequence>
<dbReference type="Pfam" id="PF00881">
    <property type="entry name" value="Nitroreductase"/>
    <property type="match status" value="1"/>
</dbReference>
<dbReference type="InterPro" id="IPR020051">
    <property type="entry name" value="SagB-type_dehydrogenase"/>
</dbReference>
<dbReference type="EMBL" id="AP035881">
    <property type="protein sequence ID" value="BFP47900.1"/>
    <property type="molecule type" value="Genomic_DNA"/>
</dbReference>
<dbReference type="CDD" id="cd02142">
    <property type="entry name" value="McbC_SagB-like_oxidoreductase"/>
    <property type="match status" value="1"/>
</dbReference>
<dbReference type="SUPFAM" id="SSF55469">
    <property type="entry name" value="FMN-dependent nitroreductase-like"/>
    <property type="match status" value="1"/>
</dbReference>
<dbReference type="Pfam" id="PF22767">
    <property type="entry name" value="ThcOx"/>
    <property type="match status" value="1"/>
</dbReference>
<dbReference type="PANTHER" id="PTHR43745">
    <property type="entry name" value="NITROREDUCTASE MJ1384-RELATED"/>
    <property type="match status" value="1"/>
</dbReference>
<dbReference type="AlphaFoldDB" id="A0AB33K0Y7"/>
<dbReference type="RefSeq" id="WP_407990179.1">
    <property type="nucleotide sequence ID" value="NZ_AP035881.2"/>
</dbReference>
<dbReference type="InterPro" id="IPR054488">
    <property type="entry name" value="ThcOx_dom2"/>
</dbReference>
<name>A0AB33K0Y7_9ACTN</name>
<feature type="region of interest" description="Disordered" evidence="1">
    <location>
        <begin position="265"/>
        <end position="286"/>
    </location>
</feature>
<evidence type="ECO:0000259" key="3">
    <source>
        <dbReference type="Pfam" id="PF22767"/>
    </source>
</evidence>
<accession>A0AB33K0Y7</accession>
<evidence type="ECO:0000313" key="4">
    <source>
        <dbReference type="EMBL" id="BFP47900.1"/>
    </source>
</evidence>
<dbReference type="InterPro" id="IPR000415">
    <property type="entry name" value="Nitroreductase-like"/>
</dbReference>
<protein>
    <submittedName>
        <fullName evidence="4">SagB/ThcOx family dehydrogenase</fullName>
    </submittedName>
</protein>
<feature type="compositionally biased region" description="Pro residues" evidence="1">
    <location>
        <begin position="265"/>
        <end position="279"/>
    </location>
</feature>
<proteinExistence type="predicted"/>
<dbReference type="Gene3D" id="3.40.109.10">
    <property type="entry name" value="NADH Oxidase"/>
    <property type="match status" value="1"/>
</dbReference>
<dbReference type="GO" id="GO:0016491">
    <property type="term" value="F:oxidoreductase activity"/>
    <property type="evidence" value="ECO:0007669"/>
    <property type="project" value="InterPro"/>
</dbReference>
<dbReference type="PANTHER" id="PTHR43745:SF2">
    <property type="entry name" value="NITROREDUCTASE MJ1384-RELATED"/>
    <property type="match status" value="1"/>
</dbReference>
<dbReference type="InterPro" id="IPR029479">
    <property type="entry name" value="Nitroreductase"/>
</dbReference>
<dbReference type="NCBIfam" id="TIGR03605">
    <property type="entry name" value="antibiot_sagB"/>
    <property type="match status" value="1"/>
</dbReference>
<evidence type="ECO:0000259" key="2">
    <source>
        <dbReference type="Pfam" id="PF00881"/>
    </source>
</evidence>